<reference evidence="3" key="1">
    <citation type="journal article" date="2019" name="Int. J. Syst. Evol. Microbiol.">
        <title>The Global Catalogue of Microorganisms (GCM) 10K type strain sequencing project: providing services to taxonomists for standard genome sequencing and annotation.</title>
        <authorList>
            <consortium name="The Broad Institute Genomics Platform"/>
            <consortium name="The Broad Institute Genome Sequencing Center for Infectious Disease"/>
            <person name="Wu L."/>
            <person name="Ma J."/>
        </authorList>
    </citation>
    <scope>NUCLEOTIDE SEQUENCE [LARGE SCALE GENOMIC DNA]</scope>
    <source>
        <strain evidence="3">CGMCC 1.12606</strain>
    </source>
</reference>
<name>A0ABQ1R3G0_9FLAO</name>
<dbReference type="RefSeq" id="WP_188371038.1">
    <property type="nucleotide sequence ID" value="NZ_BMFH01000002.1"/>
</dbReference>
<evidence type="ECO:0000313" key="2">
    <source>
        <dbReference type="EMBL" id="GGD56865.1"/>
    </source>
</evidence>
<dbReference type="EMBL" id="BMFH01000002">
    <property type="protein sequence ID" value="GGD56865.1"/>
    <property type="molecule type" value="Genomic_DNA"/>
</dbReference>
<dbReference type="Proteomes" id="UP000625780">
    <property type="component" value="Unassembled WGS sequence"/>
</dbReference>
<evidence type="ECO:0000313" key="3">
    <source>
        <dbReference type="Proteomes" id="UP000625780"/>
    </source>
</evidence>
<keyword evidence="3" id="KW-1185">Reference proteome</keyword>
<gene>
    <name evidence="2" type="ORF">GCM10011361_24250</name>
</gene>
<accession>A0ABQ1R3G0</accession>
<dbReference type="Pfam" id="PF08818">
    <property type="entry name" value="DUF1801"/>
    <property type="match status" value="1"/>
</dbReference>
<dbReference type="SUPFAM" id="SSF159888">
    <property type="entry name" value="YdhG-like"/>
    <property type="match status" value="1"/>
</dbReference>
<comment type="caution">
    <text evidence="2">The sequence shown here is derived from an EMBL/GenBank/DDBJ whole genome shotgun (WGS) entry which is preliminary data.</text>
</comment>
<evidence type="ECO:0000259" key="1">
    <source>
        <dbReference type="Pfam" id="PF08818"/>
    </source>
</evidence>
<sequence>MSNSKADTFYQKDTPFRKGLSLLRELALKSGLQEDYKWNSPVYTLGGKNIFGINAFSSHFGIWFFNGCFLKDPAKVLENAQEGKTKAMRHLKFASADEIDAKIVFSYMGEAVENQKKGMVWKPDAKKTTEIPELLEKALKADPALKDSFVKFSPYKQREFCEHIDSAKQDTTKLKRLEKIIPMIRAGVSINDKYRKS</sequence>
<dbReference type="Pfam" id="PF13376">
    <property type="entry name" value="OmdA"/>
    <property type="match status" value="1"/>
</dbReference>
<dbReference type="Gene3D" id="3.90.1150.200">
    <property type="match status" value="1"/>
</dbReference>
<dbReference type="InterPro" id="IPR014922">
    <property type="entry name" value="YdhG-like"/>
</dbReference>
<feature type="domain" description="YdhG-like" evidence="1">
    <location>
        <begin position="18"/>
        <end position="112"/>
    </location>
</feature>
<proteinExistence type="predicted"/>
<protein>
    <recommendedName>
        <fullName evidence="1">YdhG-like domain-containing protein</fullName>
    </recommendedName>
</protein>
<organism evidence="2 3">
    <name type="scientific">Muriicola marianensis</name>
    <dbReference type="NCBI Taxonomy" id="1324801"/>
    <lineage>
        <taxon>Bacteria</taxon>
        <taxon>Pseudomonadati</taxon>
        <taxon>Bacteroidota</taxon>
        <taxon>Flavobacteriia</taxon>
        <taxon>Flavobacteriales</taxon>
        <taxon>Flavobacteriaceae</taxon>
        <taxon>Muriicola</taxon>
    </lineage>
</organism>